<reference evidence="1 2" key="1">
    <citation type="submission" date="2014-08" db="EMBL/GenBank/DDBJ databases">
        <title>Genomic and Phenotypic Diversity of Colwellia psychrerythraea strains from Disparate Marine Basins.</title>
        <authorList>
            <person name="Techtmann S.M."/>
            <person name="Stelling S.C."/>
            <person name="Utturkar S.M."/>
            <person name="Alshibli N."/>
            <person name="Harris A."/>
            <person name="Brown S.D."/>
            <person name="Hazen T.C."/>
        </authorList>
    </citation>
    <scope>NUCLEOTIDE SEQUENCE [LARGE SCALE GENOMIC DNA]</scope>
    <source>
        <strain evidence="1 2">GAB14E</strain>
    </source>
</reference>
<proteinExistence type="predicted"/>
<accession>A0A099KBQ9</accession>
<dbReference type="RefSeq" id="WP_156115800.1">
    <property type="nucleotide sequence ID" value="NZ_JQEC01000071.1"/>
</dbReference>
<gene>
    <name evidence="1" type="ORF">GAB14E_4433</name>
</gene>
<dbReference type="PATRIC" id="fig|28229.3.peg.4415"/>
<sequence length="649" mass="71105">MKYSNLATSLLAIVLLNGCLEVEDNDNSDIQALIDNQTQIITEDNKMTIKGVVVDALDLKPVDNALITVKVGSTELISNFEVTNGDFELTGLPQSSDIDIIISSPDNQFLARTFFTQTFYGSKDSVDDFGNFAVSESVDVEISVIDNEKSSALTTLEFVAFSHSGTNSSAYKYQHVSTFNADTGIYTITLPKFIDTSIRANLDIDKDGEVDYLPELNNLLRGRDLYIGSANTKEFSTVYINEVHAASDLEIRLSLVDETAQPLLGATFYREDSVVDSTYDESTNQYVIRTQIKDSLSLQLPAFINNGNKYQSSAFTVSKLDDGNLRIVKNGVYNNCCVVIPMTEVINFALAPQAIIESETAVEVVLAAADVNLVDSSFSVFYSQGIAIDVENILLTNDHAFTVLKGDADENDQISAGTTLITGGISFPVTFALSLNDTRLTVTPLTPLTIADSYHYNIKSVMNKATLEKADIYNDELTFQINANSDGIFSAADIKLDNENYTTNGVAIIANNSAGDVANPNNWSNYAQLYFPLNINALQKLTLRQTSVIRNGISSVDFQEYSVVVDGIINAADVGIVHLAENESVINQAFYRPVIMKSAQIETQKVYRFNTWVYISDNTSTETNSISFDYSLETKTGEVSTGTITIPVQ</sequence>
<organism evidence="1 2">
    <name type="scientific">Colwellia psychrerythraea</name>
    <name type="common">Vibrio psychroerythus</name>
    <dbReference type="NCBI Taxonomy" id="28229"/>
    <lineage>
        <taxon>Bacteria</taxon>
        <taxon>Pseudomonadati</taxon>
        <taxon>Pseudomonadota</taxon>
        <taxon>Gammaproteobacteria</taxon>
        <taxon>Alteromonadales</taxon>
        <taxon>Colwelliaceae</taxon>
        <taxon>Colwellia</taxon>
    </lineage>
</organism>
<comment type="caution">
    <text evidence="1">The sequence shown here is derived from an EMBL/GenBank/DDBJ whole genome shotgun (WGS) entry which is preliminary data.</text>
</comment>
<dbReference type="OrthoDB" id="6329128at2"/>
<evidence type="ECO:0000313" key="1">
    <source>
        <dbReference type="EMBL" id="KGJ87755.1"/>
    </source>
</evidence>
<dbReference type="EMBL" id="JQEC01000071">
    <property type="protein sequence ID" value="KGJ87755.1"/>
    <property type="molecule type" value="Genomic_DNA"/>
</dbReference>
<name>A0A099KBQ9_COLPS</name>
<evidence type="ECO:0000313" key="2">
    <source>
        <dbReference type="Proteomes" id="UP000029868"/>
    </source>
</evidence>
<dbReference type="AlphaFoldDB" id="A0A099KBQ9"/>
<dbReference type="Proteomes" id="UP000029868">
    <property type="component" value="Unassembled WGS sequence"/>
</dbReference>
<protein>
    <submittedName>
        <fullName evidence="1">Uncharacterized protein</fullName>
    </submittedName>
</protein>